<dbReference type="EMBL" id="CM037016">
    <property type="protein sequence ID" value="KAH7679071.1"/>
    <property type="molecule type" value="Genomic_DNA"/>
</dbReference>
<keyword evidence="2" id="KW-1185">Reference proteome</keyword>
<gene>
    <name evidence="1" type="ORF">IHE45_06G034900</name>
</gene>
<protein>
    <submittedName>
        <fullName evidence="1">Uncharacterized protein</fullName>
    </submittedName>
</protein>
<evidence type="ECO:0000313" key="1">
    <source>
        <dbReference type="EMBL" id="KAH7679071.1"/>
    </source>
</evidence>
<evidence type="ECO:0000313" key="2">
    <source>
        <dbReference type="Proteomes" id="UP000827976"/>
    </source>
</evidence>
<organism evidence="1 2">
    <name type="scientific">Dioscorea alata</name>
    <name type="common">Purple yam</name>
    <dbReference type="NCBI Taxonomy" id="55571"/>
    <lineage>
        <taxon>Eukaryota</taxon>
        <taxon>Viridiplantae</taxon>
        <taxon>Streptophyta</taxon>
        <taxon>Embryophyta</taxon>
        <taxon>Tracheophyta</taxon>
        <taxon>Spermatophyta</taxon>
        <taxon>Magnoliopsida</taxon>
        <taxon>Liliopsida</taxon>
        <taxon>Dioscoreales</taxon>
        <taxon>Dioscoreaceae</taxon>
        <taxon>Dioscorea</taxon>
    </lineage>
</organism>
<name>A0ACB7VWG4_DIOAL</name>
<dbReference type="Proteomes" id="UP000827976">
    <property type="component" value="Chromosome 6"/>
</dbReference>
<comment type="caution">
    <text evidence="1">The sequence shown here is derived from an EMBL/GenBank/DDBJ whole genome shotgun (WGS) entry which is preliminary data.</text>
</comment>
<sequence>MNKAAHWKTTSPLIQMTSRHSDRSAPRLHLAPFLLLAPCLRVRVHLQPRPSYEIPCRHRRSSISPIRDAFPRLLLCRFASPSPYSVNTVQTLRPARLQRRVNALRWYSTGFSSVHRERPSPEYAKRKKESLESEFRQMVGTFGAKNLFTYYRFGPFLALYRVAIISFQVAKLTVWHFFLRDIHKRASKFWETLIRLGPFYIKLVELLLFIVIPIKLIPIFFASC</sequence>
<accession>A0ACB7VWG4</accession>
<reference evidence="2" key="1">
    <citation type="journal article" date="2022" name="Nat. Commun.">
        <title>Chromosome evolution and the genetic basis of agronomically important traits in greater yam.</title>
        <authorList>
            <person name="Bredeson J.V."/>
            <person name="Lyons J.B."/>
            <person name="Oniyinde I.O."/>
            <person name="Okereke N.R."/>
            <person name="Kolade O."/>
            <person name="Nnabue I."/>
            <person name="Nwadili C.O."/>
            <person name="Hribova E."/>
            <person name="Parker M."/>
            <person name="Nwogha J."/>
            <person name="Shu S."/>
            <person name="Carlson J."/>
            <person name="Kariba R."/>
            <person name="Muthemba S."/>
            <person name="Knop K."/>
            <person name="Barton G.J."/>
            <person name="Sherwood A.V."/>
            <person name="Lopez-Montes A."/>
            <person name="Asiedu R."/>
            <person name="Jamnadass R."/>
            <person name="Muchugi A."/>
            <person name="Goodstein D."/>
            <person name="Egesi C.N."/>
            <person name="Featherston J."/>
            <person name="Asfaw A."/>
            <person name="Simpson G.G."/>
            <person name="Dolezel J."/>
            <person name="Hendre P.S."/>
            <person name="Van Deynze A."/>
            <person name="Kumar P.L."/>
            <person name="Obidiegwu J.E."/>
            <person name="Bhattacharjee R."/>
            <person name="Rokhsar D.S."/>
        </authorList>
    </citation>
    <scope>NUCLEOTIDE SEQUENCE [LARGE SCALE GENOMIC DNA]</scope>
    <source>
        <strain evidence="2">cv. TDa95/00328</strain>
    </source>
</reference>
<proteinExistence type="predicted"/>